<proteinExistence type="predicted"/>
<reference evidence="1" key="1">
    <citation type="journal article" date="2021" name="Genome Biol. Evol.">
        <title>A High-Quality Reference Genome for a Parasitic Bivalve with Doubly Uniparental Inheritance (Bivalvia: Unionida).</title>
        <authorList>
            <person name="Smith C.H."/>
        </authorList>
    </citation>
    <scope>NUCLEOTIDE SEQUENCE</scope>
    <source>
        <strain evidence="1">CHS0354</strain>
    </source>
</reference>
<dbReference type="Proteomes" id="UP001195483">
    <property type="component" value="Unassembled WGS sequence"/>
</dbReference>
<keyword evidence="2" id="KW-1185">Reference proteome</keyword>
<sequence length="68" mass="8000">MFHLSRISLRFEPNQPRSESASNLGMIYNGPEAVLTSLERYFYTVPLLSLHRRKSWMLGMWASKVLRE</sequence>
<comment type="caution">
    <text evidence="1">The sequence shown here is derived from an EMBL/GenBank/DDBJ whole genome shotgun (WGS) entry which is preliminary data.</text>
</comment>
<dbReference type="AlphaFoldDB" id="A0AAE0S252"/>
<evidence type="ECO:0000313" key="1">
    <source>
        <dbReference type="EMBL" id="KAK3583887.1"/>
    </source>
</evidence>
<gene>
    <name evidence="1" type="ORF">CHS0354_033660</name>
</gene>
<name>A0AAE0S252_9BIVA</name>
<organism evidence="1 2">
    <name type="scientific">Potamilus streckersoni</name>
    <dbReference type="NCBI Taxonomy" id="2493646"/>
    <lineage>
        <taxon>Eukaryota</taxon>
        <taxon>Metazoa</taxon>
        <taxon>Spiralia</taxon>
        <taxon>Lophotrochozoa</taxon>
        <taxon>Mollusca</taxon>
        <taxon>Bivalvia</taxon>
        <taxon>Autobranchia</taxon>
        <taxon>Heteroconchia</taxon>
        <taxon>Palaeoheterodonta</taxon>
        <taxon>Unionida</taxon>
        <taxon>Unionoidea</taxon>
        <taxon>Unionidae</taxon>
        <taxon>Ambleminae</taxon>
        <taxon>Lampsilini</taxon>
        <taxon>Potamilus</taxon>
    </lineage>
</organism>
<reference evidence="1" key="3">
    <citation type="submission" date="2023-05" db="EMBL/GenBank/DDBJ databases">
        <authorList>
            <person name="Smith C.H."/>
        </authorList>
    </citation>
    <scope>NUCLEOTIDE SEQUENCE</scope>
    <source>
        <strain evidence="1">CHS0354</strain>
        <tissue evidence="1">Mantle</tissue>
    </source>
</reference>
<evidence type="ECO:0000313" key="2">
    <source>
        <dbReference type="Proteomes" id="UP001195483"/>
    </source>
</evidence>
<reference evidence="1" key="2">
    <citation type="journal article" date="2021" name="Genome Biol. Evol.">
        <title>Developing a high-quality reference genome for a parasitic bivalve with doubly uniparental inheritance (Bivalvia: Unionida).</title>
        <authorList>
            <person name="Smith C.H."/>
        </authorList>
    </citation>
    <scope>NUCLEOTIDE SEQUENCE</scope>
    <source>
        <strain evidence="1">CHS0354</strain>
        <tissue evidence="1">Mantle</tissue>
    </source>
</reference>
<protein>
    <submittedName>
        <fullName evidence="1">Uncharacterized protein</fullName>
    </submittedName>
</protein>
<dbReference type="EMBL" id="JAEAOA010001970">
    <property type="protein sequence ID" value="KAK3583887.1"/>
    <property type="molecule type" value="Genomic_DNA"/>
</dbReference>
<accession>A0AAE0S252</accession>